<dbReference type="NCBIfam" id="TIGR04096">
    <property type="entry name" value="dnd_rel_methyl"/>
    <property type="match status" value="1"/>
</dbReference>
<dbReference type="EMBL" id="CP000555">
    <property type="protein sequence ID" value="ABM94151.1"/>
    <property type="molecule type" value="Genomic_DNA"/>
</dbReference>
<evidence type="ECO:0000313" key="1">
    <source>
        <dbReference type="EMBL" id="ABM94151.1"/>
    </source>
</evidence>
<dbReference type="AlphaFoldDB" id="A2SF12"/>
<dbReference type="KEGG" id="mpt:Mpe_A1188"/>
<reference evidence="1 2" key="1">
    <citation type="journal article" date="2007" name="J. Bacteriol.">
        <title>Whole-genome analysis of the methyl tert-butyl ether-degrading beta-proteobacterium Methylibium petroleiphilum PM1.</title>
        <authorList>
            <person name="Kane S.R."/>
            <person name="Chakicherla A.Y."/>
            <person name="Chain P.S.G."/>
            <person name="Schmidt R."/>
            <person name="Shin M.W."/>
            <person name="Legler T.C."/>
            <person name="Scow K.M."/>
            <person name="Larimer F.W."/>
            <person name="Lucas S.M."/>
            <person name="Richardson P.M."/>
            <person name="Hristova K.R."/>
        </authorList>
    </citation>
    <scope>NUCLEOTIDE SEQUENCE [LARGE SCALE GENOMIC DNA]</scope>
    <source>
        <strain evidence="2">ATCC BAA-1232 / LMG 22953 / PM1</strain>
    </source>
</reference>
<accession>A2SF12</accession>
<keyword evidence="2" id="KW-1185">Reference proteome</keyword>
<protein>
    <submittedName>
        <fullName evidence="1">Uncharacterized protein</fullName>
    </submittedName>
</protein>
<evidence type="ECO:0000313" key="2">
    <source>
        <dbReference type="Proteomes" id="UP000000366"/>
    </source>
</evidence>
<dbReference type="InterPro" id="IPR009045">
    <property type="entry name" value="Zn_M74/Hedgehog-like"/>
</dbReference>
<name>A2SF12_METPP</name>
<dbReference type="SUPFAM" id="SSF55166">
    <property type="entry name" value="Hedgehog/DD-peptidase"/>
    <property type="match status" value="1"/>
</dbReference>
<gene>
    <name evidence="1" type="ordered locus">Mpe_A1188</name>
</gene>
<dbReference type="STRING" id="420662.Mpe_A1188"/>
<dbReference type="Proteomes" id="UP000000366">
    <property type="component" value="Chromosome"/>
</dbReference>
<dbReference type="InterPro" id="IPR024019">
    <property type="entry name" value="CHP04096"/>
</dbReference>
<dbReference type="eggNOG" id="COG0500">
    <property type="taxonomic scope" value="Bacteria"/>
</dbReference>
<sequence>MKYPMPPVISPPIKTEISVVKGVVHHADGSFPSIRATADSRPVSDFVNAASSGCDPLPWPVAAGAGGGLTWVVITGATAAESTAFGGGVCCALASVVTVAKANAMSHVFMFPPERVDRELCRHRKAATARAADVKKGANMMLPCWNVAHGQTAWSDAAVELSGALGEASMRNGAGKRVGDDLYVHLEFVDDLADSSQRAIIRNALQRLDDGGRALANVAKINTRSQRVSLLAYPEFDDEPFPALALSWSPGRSGNSEPVLRSYVESLNPPILHRKELLVSDRHPARERWCAMTSQAEALGLFDDPLSIGFRMNWERHIAAKGYQLLGGQLAPLGNAIDDVDGRANRVGQCVQRHLTALGRSALSAPVQTLLRLGLLSREMSFFDYGCGRGDDLSTLSGEGFAAQGWDPHYAPNRPLSTAEVVNVGFVINVIEDPAERVDVLHRAFSLAQRVMSVAVMLYGPENAGKPFGDGFMTSRGTFQKYFQQAELKDYLEQALHQEAILVGPGMALVFKDKDWEQRYLAGRYRRRDVTERLLAVRPRPPKPVREQPVREIAAPRTPEPPHPLLTELWRATLDLGRYPEEAEIDRLPELIDVFGSLGRAIRKMVRSFDGAMLAKAQAARADDLLLYFAIQQFSKRPRYRQLEVRLQRDVKAFFGDYASAQAAGMELLTRAADGDALLTACREAVTSGLGWLDADKLQLHVSLVERLPIVLRAFVSCGLLVYGDLGKVDLVKVHCGSGKLTLMQFENFDAQPLPLMTRRIKVNVRRADYDLFVYGAEYPKPPLYLKGRYMHEEMAHYEEQEAFDRALEEAGVLGSAEHGPTYEQLEKSLARRRLEVKGFSLRRSTTIPSLDEACGATLSYRSFIECGETQARLRLPNTPLNPESYNALYDLAVKLLDPIVEYFGAIRLTYGFCSPGLGAHIKRRVAPDLDQHAAHELNRRGQPLCERGGAACDFIVDDENMEEVADWIVENLPFDRLYYYGKDRPIHLSYSPTELGEAIELRAGPSGRLVPRRYKSAGTPK</sequence>
<organism evidence="1 2">
    <name type="scientific">Methylibium petroleiphilum (strain ATCC BAA-1232 / LMG 22953 / PM1)</name>
    <dbReference type="NCBI Taxonomy" id="420662"/>
    <lineage>
        <taxon>Bacteria</taxon>
        <taxon>Pseudomonadati</taxon>
        <taxon>Pseudomonadota</taxon>
        <taxon>Betaproteobacteria</taxon>
        <taxon>Burkholderiales</taxon>
        <taxon>Sphaerotilaceae</taxon>
        <taxon>Methylibium</taxon>
    </lineage>
</organism>
<dbReference type="HOGENOM" id="CLU_012555_0_0_4"/>
<proteinExistence type="predicted"/>